<gene>
    <name evidence="2" type="ORF">JCGZ_05962</name>
</gene>
<feature type="compositionally biased region" description="Basic and acidic residues" evidence="1">
    <location>
        <begin position="162"/>
        <end position="177"/>
    </location>
</feature>
<accession>A0A067KR78</accession>
<feature type="region of interest" description="Disordered" evidence="1">
    <location>
        <begin position="1"/>
        <end position="22"/>
    </location>
</feature>
<dbReference type="OrthoDB" id="4822at2759"/>
<reference evidence="2 3" key="1">
    <citation type="journal article" date="2014" name="PLoS ONE">
        <title>Global Analysis of Gene Expression Profiles in Physic Nut (Jatropha curcas L.) Seedlings Exposed to Salt Stress.</title>
        <authorList>
            <person name="Zhang L."/>
            <person name="Zhang C."/>
            <person name="Wu P."/>
            <person name="Chen Y."/>
            <person name="Li M."/>
            <person name="Jiang H."/>
            <person name="Wu G."/>
        </authorList>
    </citation>
    <scope>NUCLEOTIDE SEQUENCE [LARGE SCALE GENOMIC DNA]</scope>
    <source>
        <strain evidence="3">cv. GZQX0401</strain>
        <tissue evidence="2">Young leaves</tissue>
    </source>
</reference>
<evidence type="ECO:0000313" key="3">
    <source>
        <dbReference type="Proteomes" id="UP000027138"/>
    </source>
</evidence>
<organism evidence="2 3">
    <name type="scientific">Jatropha curcas</name>
    <name type="common">Barbados nut</name>
    <dbReference type="NCBI Taxonomy" id="180498"/>
    <lineage>
        <taxon>Eukaryota</taxon>
        <taxon>Viridiplantae</taxon>
        <taxon>Streptophyta</taxon>
        <taxon>Embryophyta</taxon>
        <taxon>Tracheophyta</taxon>
        <taxon>Spermatophyta</taxon>
        <taxon>Magnoliopsida</taxon>
        <taxon>eudicotyledons</taxon>
        <taxon>Gunneridae</taxon>
        <taxon>Pentapetalae</taxon>
        <taxon>rosids</taxon>
        <taxon>fabids</taxon>
        <taxon>Malpighiales</taxon>
        <taxon>Euphorbiaceae</taxon>
        <taxon>Crotonoideae</taxon>
        <taxon>Jatropheae</taxon>
        <taxon>Jatropha</taxon>
    </lineage>
</organism>
<sequence>MDRRFVRSSECSSPCLPLEPFEHKGKTYPALEIFAYVIDILAVVPKALETKSKSEEEREPKKEGVKGPQATKQDEKEEEEEKEEGQVAHEKEDESNKEKVSANKEKEDPAEQVLKAIRAYIEEIFEEEKPFHGATKQEEKKLGIDRSRAEHTIPLYLGAKPVKQEEKKVETRMGQED</sequence>
<feature type="region of interest" description="Disordered" evidence="1">
    <location>
        <begin position="49"/>
        <end position="111"/>
    </location>
</feature>
<name>A0A067KR78_JATCU</name>
<keyword evidence="3" id="KW-1185">Reference proteome</keyword>
<dbReference type="Proteomes" id="UP000027138">
    <property type="component" value="Unassembled WGS sequence"/>
</dbReference>
<feature type="region of interest" description="Disordered" evidence="1">
    <location>
        <begin position="155"/>
        <end position="177"/>
    </location>
</feature>
<feature type="compositionally biased region" description="Basic and acidic residues" evidence="1">
    <location>
        <begin position="49"/>
        <end position="65"/>
    </location>
</feature>
<proteinExistence type="predicted"/>
<feature type="compositionally biased region" description="Basic and acidic residues" evidence="1">
    <location>
        <begin position="84"/>
        <end position="109"/>
    </location>
</feature>
<evidence type="ECO:0000256" key="1">
    <source>
        <dbReference type="SAM" id="MobiDB-lite"/>
    </source>
</evidence>
<dbReference type="EMBL" id="KK914399">
    <property type="protein sequence ID" value="KDP37523.1"/>
    <property type="molecule type" value="Genomic_DNA"/>
</dbReference>
<protein>
    <submittedName>
        <fullName evidence="2">Uncharacterized protein</fullName>
    </submittedName>
</protein>
<evidence type="ECO:0000313" key="2">
    <source>
        <dbReference type="EMBL" id="KDP37523.1"/>
    </source>
</evidence>
<dbReference type="AlphaFoldDB" id="A0A067KR78"/>